<dbReference type="RefSeq" id="WP_253363394.1">
    <property type="nucleotide sequence ID" value="NZ_JALJXU010000002.1"/>
</dbReference>
<name>A0ABV2JKI1_9STRE</name>
<dbReference type="EMBL" id="JBEPMK010000002">
    <property type="protein sequence ID" value="MET3644202.1"/>
    <property type="molecule type" value="Genomic_DNA"/>
</dbReference>
<evidence type="ECO:0000259" key="1">
    <source>
        <dbReference type="PROSITE" id="PS51186"/>
    </source>
</evidence>
<keyword evidence="3" id="KW-1185">Reference proteome</keyword>
<dbReference type="Proteomes" id="UP001549055">
    <property type="component" value="Unassembled WGS sequence"/>
</dbReference>
<dbReference type="PROSITE" id="PS51186">
    <property type="entry name" value="GNAT"/>
    <property type="match status" value="1"/>
</dbReference>
<dbReference type="InterPro" id="IPR051531">
    <property type="entry name" value="N-acetyltransferase"/>
</dbReference>
<sequence>MNFTGIPILESDRLLLRPYTLADAQLMFDNWASHPENVTYVTWSAHESVDFTRQLLKEWTSSYDQPDFLHWVIAFKDQPDFVIGDISVIDSDQATQSCELGYILSQDYWGQGLMTEALKTVIDFLFQEVNCNRITAIHATENPASGRVMNKAGMKYEGTFRQAANLKGNLVDISEYAILREDFTKK</sequence>
<evidence type="ECO:0000313" key="3">
    <source>
        <dbReference type="Proteomes" id="UP001549055"/>
    </source>
</evidence>
<gene>
    <name evidence="2" type="ORF">ABID27_000824</name>
</gene>
<feature type="domain" description="N-acetyltransferase" evidence="1">
    <location>
        <begin position="14"/>
        <end position="172"/>
    </location>
</feature>
<organism evidence="2 3">
    <name type="scientific">Streptococcus gallinaceus</name>
    <dbReference type="NCBI Taxonomy" id="165758"/>
    <lineage>
        <taxon>Bacteria</taxon>
        <taxon>Bacillati</taxon>
        <taxon>Bacillota</taxon>
        <taxon>Bacilli</taxon>
        <taxon>Lactobacillales</taxon>
        <taxon>Streptococcaceae</taxon>
        <taxon>Streptococcus</taxon>
    </lineage>
</organism>
<dbReference type="SUPFAM" id="SSF55729">
    <property type="entry name" value="Acyl-CoA N-acyltransferases (Nat)"/>
    <property type="match status" value="1"/>
</dbReference>
<dbReference type="PANTHER" id="PTHR43792">
    <property type="entry name" value="GNAT FAMILY, PUTATIVE (AFU_ORTHOLOGUE AFUA_3G00765)-RELATED-RELATED"/>
    <property type="match status" value="1"/>
</dbReference>
<dbReference type="Pfam" id="PF13302">
    <property type="entry name" value="Acetyltransf_3"/>
    <property type="match status" value="1"/>
</dbReference>
<accession>A0ABV2JKI1</accession>
<dbReference type="InterPro" id="IPR016181">
    <property type="entry name" value="Acyl_CoA_acyltransferase"/>
</dbReference>
<evidence type="ECO:0000313" key="2">
    <source>
        <dbReference type="EMBL" id="MET3644202.1"/>
    </source>
</evidence>
<reference evidence="2 3" key="1">
    <citation type="submission" date="2024-06" db="EMBL/GenBank/DDBJ databases">
        <title>Genomic Encyclopedia of Type Strains, Phase IV (KMG-IV): sequencing the most valuable type-strain genomes for metagenomic binning, comparative biology and taxonomic classification.</title>
        <authorList>
            <person name="Goeker M."/>
        </authorList>
    </citation>
    <scope>NUCLEOTIDE SEQUENCE [LARGE SCALE GENOMIC DNA]</scope>
    <source>
        <strain evidence="2 3">DSM 15349</strain>
    </source>
</reference>
<protein>
    <submittedName>
        <fullName evidence="2">RimJ/RimL family protein N-acetyltransferase</fullName>
    </submittedName>
</protein>
<dbReference type="Gene3D" id="3.40.630.30">
    <property type="match status" value="1"/>
</dbReference>
<proteinExistence type="predicted"/>
<comment type="caution">
    <text evidence="2">The sequence shown here is derived from an EMBL/GenBank/DDBJ whole genome shotgun (WGS) entry which is preliminary data.</text>
</comment>
<dbReference type="InterPro" id="IPR000182">
    <property type="entry name" value="GNAT_dom"/>
</dbReference>